<reference evidence="1 2" key="1">
    <citation type="submission" date="2022-05" db="EMBL/GenBank/DDBJ databases">
        <authorList>
            <consortium name="Genoscope - CEA"/>
            <person name="William W."/>
        </authorList>
    </citation>
    <scope>NUCLEOTIDE SEQUENCE [LARGE SCALE GENOMIC DNA]</scope>
</reference>
<evidence type="ECO:0000313" key="1">
    <source>
        <dbReference type="EMBL" id="CAH3177791.1"/>
    </source>
</evidence>
<accession>A0ABN8RET8</accession>
<proteinExistence type="predicted"/>
<sequence>MLSPGNFTVKKRRIVRFEGLTKFKWSDLGEQDVVGQSSFGAVFVTKYLDRNSSKPVVVKKLFGSSLQFIDA</sequence>
<dbReference type="Proteomes" id="UP001159405">
    <property type="component" value="Unassembled WGS sequence"/>
</dbReference>
<comment type="caution">
    <text evidence="1">The sequence shown here is derived from an EMBL/GenBank/DDBJ whole genome shotgun (WGS) entry which is preliminary data.</text>
</comment>
<name>A0ABN8RET8_9CNID</name>
<dbReference type="EMBL" id="CALNXK010000230">
    <property type="protein sequence ID" value="CAH3177791.1"/>
    <property type="molecule type" value="Genomic_DNA"/>
</dbReference>
<organism evidence="1 2">
    <name type="scientific">Porites lobata</name>
    <dbReference type="NCBI Taxonomy" id="104759"/>
    <lineage>
        <taxon>Eukaryota</taxon>
        <taxon>Metazoa</taxon>
        <taxon>Cnidaria</taxon>
        <taxon>Anthozoa</taxon>
        <taxon>Hexacorallia</taxon>
        <taxon>Scleractinia</taxon>
        <taxon>Fungiina</taxon>
        <taxon>Poritidae</taxon>
        <taxon>Porites</taxon>
    </lineage>
</organism>
<evidence type="ECO:0000313" key="2">
    <source>
        <dbReference type="Proteomes" id="UP001159405"/>
    </source>
</evidence>
<keyword evidence="2" id="KW-1185">Reference proteome</keyword>
<protein>
    <submittedName>
        <fullName evidence="1">Uncharacterized protein</fullName>
    </submittedName>
</protein>
<gene>
    <name evidence="1" type="ORF">PLOB_00019987</name>
</gene>